<dbReference type="Pfam" id="PF00392">
    <property type="entry name" value="GntR"/>
    <property type="match status" value="1"/>
</dbReference>
<keyword evidence="2" id="KW-0238">DNA-binding</keyword>
<dbReference type="EMBL" id="VITF01000001">
    <property type="protein sequence ID" value="TWA74011.1"/>
    <property type="molecule type" value="Genomic_DNA"/>
</dbReference>
<feature type="region of interest" description="Disordered" evidence="4">
    <location>
        <begin position="246"/>
        <end position="294"/>
    </location>
</feature>
<dbReference type="GO" id="GO:0045892">
    <property type="term" value="P:negative regulation of DNA-templated transcription"/>
    <property type="evidence" value="ECO:0007669"/>
    <property type="project" value="TreeGrafter"/>
</dbReference>
<dbReference type="SUPFAM" id="SSF64288">
    <property type="entry name" value="Chorismate lyase-like"/>
    <property type="match status" value="1"/>
</dbReference>
<accession>A0A560BN36</accession>
<evidence type="ECO:0000313" key="6">
    <source>
        <dbReference type="EMBL" id="TWA74011.1"/>
    </source>
</evidence>
<evidence type="ECO:0000256" key="2">
    <source>
        <dbReference type="ARBA" id="ARBA00023125"/>
    </source>
</evidence>
<dbReference type="SMART" id="SM00866">
    <property type="entry name" value="UTRA"/>
    <property type="match status" value="1"/>
</dbReference>
<dbReference type="SMART" id="SM00345">
    <property type="entry name" value="HTH_GNTR"/>
    <property type="match status" value="1"/>
</dbReference>
<dbReference type="InterPro" id="IPR036388">
    <property type="entry name" value="WH-like_DNA-bd_sf"/>
</dbReference>
<gene>
    <name evidence="6" type="ORF">FBZ82_10124</name>
</gene>
<feature type="domain" description="HTH gntR-type" evidence="5">
    <location>
        <begin position="7"/>
        <end position="75"/>
    </location>
</feature>
<sequence>MKSSVEPLKARRIYLLLRDRIVAGDLPPGGRLPGEPALAAEHAVSRVTVRRALDLLEKEGLVQRKPGSGTFVHDSRAVRPIVADLSNVLSHLIDMGRSTDVKLLSFGYVAPPEAIAESLGLKPGERVQRSVRVRLIDGEPFSYLTTHVPEWLGLTYSEAELAARPLLELIERSGVKTERATQAINATLAGPEPAAALDLEIGSPLLTLTRIVHDPSGRGVEHLHALYRPDRYSFHMDLVRIGDDGERRWSPALGRPRASDTAKAERAKAEKTKADKNKAGEKPTRGSRAIKQRS</sequence>
<reference evidence="6 7" key="1">
    <citation type="submission" date="2019-06" db="EMBL/GenBank/DDBJ databases">
        <title>Genomic Encyclopedia of Type Strains, Phase IV (KMG-V): Genome sequencing to study the core and pangenomes of soil and plant-associated prokaryotes.</title>
        <authorList>
            <person name="Whitman W."/>
        </authorList>
    </citation>
    <scope>NUCLEOTIDE SEQUENCE [LARGE SCALE GENOMIC DNA]</scope>
    <source>
        <strain evidence="6 7">BR 11796</strain>
    </source>
</reference>
<organism evidence="6 7">
    <name type="scientific">Azospirillum brasilense</name>
    <dbReference type="NCBI Taxonomy" id="192"/>
    <lineage>
        <taxon>Bacteria</taxon>
        <taxon>Pseudomonadati</taxon>
        <taxon>Pseudomonadota</taxon>
        <taxon>Alphaproteobacteria</taxon>
        <taxon>Rhodospirillales</taxon>
        <taxon>Azospirillaceae</taxon>
        <taxon>Azospirillum</taxon>
    </lineage>
</organism>
<dbReference type="PANTHER" id="PTHR44846:SF1">
    <property type="entry name" value="MANNOSYL-D-GLYCERATE TRANSPORT_METABOLISM SYSTEM REPRESSOR MNGR-RELATED"/>
    <property type="match status" value="1"/>
</dbReference>
<feature type="compositionally biased region" description="Basic and acidic residues" evidence="4">
    <location>
        <begin position="257"/>
        <end position="284"/>
    </location>
</feature>
<proteinExistence type="predicted"/>
<dbReference type="CDD" id="cd07377">
    <property type="entry name" value="WHTH_GntR"/>
    <property type="match status" value="1"/>
</dbReference>
<dbReference type="GO" id="GO:0003700">
    <property type="term" value="F:DNA-binding transcription factor activity"/>
    <property type="evidence" value="ECO:0007669"/>
    <property type="project" value="InterPro"/>
</dbReference>
<keyword evidence="3" id="KW-0804">Transcription</keyword>
<evidence type="ECO:0000256" key="4">
    <source>
        <dbReference type="SAM" id="MobiDB-lite"/>
    </source>
</evidence>
<dbReference type="Gene3D" id="1.10.10.10">
    <property type="entry name" value="Winged helix-like DNA-binding domain superfamily/Winged helix DNA-binding domain"/>
    <property type="match status" value="1"/>
</dbReference>
<evidence type="ECO:0000259" key="5">
    <source>
        <dbReference type="PROSITE" id="PS50949"/>
    </source>
</evidence>
<dbReference type="PROSITE" id="PS50949">
    <property type="entry name" value="HTH_GNTR"/>
    <property type="match status" value="1"/>
</dbReference>
<evidence type="ECO:0000313" key="7">
    <source>
        <dbReference type="Proteomes" id="UP000316083"/>
    </source>
</evidence>
<dbReference type="SUPFAM" id="SSF46785">
    <property type="entry name" value="Winged helix' DNA-binding domain"/>
    <property type="match status" value="1"/>
</dbReference>
<protein>
    <submittedName>
        <fullName evidence="6">GntR family transcriptional regulator</fullName>
    </submittedName>
</protein>
<dbReference type="RefSeq" id="WP_145671617.1">
    <property type="nucleotide sequence ID" value="NZ_VITF01000001.1"/>
</dbReference>
<name>A0A560BN36_AZOBR</name>
<dbReference type="PRINTS" id="PR00035">
    <property type="entry name" value="HTHGNTR"/>
</dbReference>
<dbReference type="Gene3D" id="3.40.1410.10">
    <property type="entry name" value="Chorismate lyase-like"/>
    <property type="match status" value="1"/>
</dbReference>
<comment type="caution">
    <text evidence="6">The sequence shown here is derived from an EMBL/GenBank/DDBJ whole genome shotgun (WGS) entry which is preliminary data.</text>
</comment>
<dbReference type="GO" id="GO:0003677">
    <property type="term" value="F:DNA binding"/>
    <property type="evidence" value="ECO:0007669"/>
    <property type="project" value="UniProtKB-KW"/>
</dbReference>
<dbReference type="InterPro" id="IPR036390">
    <property type="entry name" value="WH_DNA-bd_sf"/>
</dbReference>
<dbReference type="PANTHER" id="PTHR44846">
    <property type="entry name" value="MANNOSYL-D-GLYCERATE TRANSPORT/METABOLISM SYSTEM REPRESSOR MNGR-RELATED"/>
    <property type="match status" value="1"/>
</dbReference>
<dbReference type="Pfam" id="PF07702">
    <property type="entry name" value="UTRA"/>
    <property type="match status" value="1"/>
</dbReference>
<evidence type="ECO:0000256" key="1">
    <source>
        <dbReference type="ARBA" id="ARBA00023015"/>
    </source>
</evidence>
<dbReference type="InterPro" id="IPR050679">
    <property type="entry name" value="Bact_HTH_transcr_reg"/>
</dbReference>
<dbReference type="Proteomes" id="UP000316083">
    <property type="component" value="Unassembled WGS sequence"/>
</dbReference>
<keyword evidence="1" id="KW-0805">Transcription regulation</keyword>
<dbReference type="AlphaFoldDB" id="A0A560BN36"/>
<dbReference type="InterPro" id="IPR000524">
    <property type="entry name" value="Tscrpt_reg_HTH_GntR"/>
</dbReference>
<dbReference type="InterPro" id="IPR028978">
    <property type="entry name" value="Chorismate_lyase_/UTRA_dom_sf"/>
</dbReference>
<dbReference type="InterPro" id="IPR011663">
    <property type="entry name" value="UTRA"/>
</dbReference>
<evidence type="ECO:0000256" key="3">
    <source>
        <dbReference type="ARBA" id="ARBA00023163"/>
    </source>
</evidence>